<dbReference type="Proteomes" id="UP000013827">
    <property type="component" value="Unassembled WGS sequence"/>
</dbReference>
<reference evidence="3" key="1">
    <citation type="journal article" date="2013" name="Nature">
        <title>Pan genome of the phytoplankton Emiliania underpins its global distribution.</title>
        <authorList>
            <person name="Read B.A."/>
            <person name="Kegel J."/>
            <person name="Klute M.J."/>
            <person name="Kuo A."/>
            <person name="Lefebvre S.C."/>
            <person name="Maumus F."/>
            <person name="Mayer C."/>
            <person name="Miller J."/>
            <person name="Monier A."/>
            <person name="Salamov A."/>
            <person name="Young J."/>
            <person name="Aguilar M."/>
            <person name="Claverie J.M."/>
            <person name="Frickenhaus S."/>
            <person name="Gonzalez K."/>
            <person name="Herman E.K."/>
            <person name="Lin Y.C."/>
            <person name="Napier J."/>
            <person name="Ogata H."/>
            <person name="Sarno A.F."/>
            <person name="Shmutz J."/>
            <person name="Schroeder D."/>
            <person name="de Vargas C."/>
            <person name="Verret F."/>
            <person name="von Dassow P."/>
            <person name="Valentin K."/>
            <person name="Van de Peer Y."/>
            <person name="Wheeler G."/>
            <person name="Dacks J.B."/>
            <person name="Delwiche C.F."/>
            <person name="Dyhrman S.T."/>
            <person name="Glockner G."/>
            <person name="John U."/>
            <person name="Richards T."/>
            <person name="Worden A.Z."/>
            <person name="Zhang X."/>
            <person name="Grigoriev I.V."/>
            <person name="Allen A.E."/>
            <person name="Bidle K."/>
            <person name="Borodovsky M."/>
            <person name="Bowler C."/>
            <person name="Brownlee C."/>
            <person name="Cock J.M."/>
            <person name="Elias M."/>
            <person name="Gladyshev V.N."/>
            <person name="Groth M."/>
            <person name="Guda C."/>
            <person name="Hadaegh A."/>
            <person name="Iglesias-Rodriguez M.D."/>
            <person name="Jenkins J."/>
            <person name="Jones B.M."/>
            <person name="Lawson T."/>
            <person name="Leese F."/>
            <person name="Lindquist E."/>
            <person name="Lobanov A."/>
            <person name="Lomsadze A."/>
            <person name="Malik S.B."/>
            <person name="Marsh M.E."/>
            <person name="Mackinder L."/>
            <person name="Mock T."/>
            <person name="Mueller-Roeber B."/>
            <person name="Pagarete A."/>
            <person name="Parker M."/>
            <person name="Probert I."/>
            <person name="Quesneville H."/>
            <person name="Raines C."/>
            <person name="Rensing S.A."/>
            <person name="Riano-Pachon D.M."/>
            <person name="Richier S."/>
            <person name="Rokitta S."/>
            <person name="Shiraiwa Y."/>
            <person name="Soanes D.M."/>
            <person name="van der Giezen M."/>
            <person name="Wahlund T.M."/>
            <person name="Williams B."/>
            <person name="Wilson W."/>
            <person name="Wolfe G."/>
            <person name="Wurch L.L."/>
        </authorList>
    </citation>
    <scope>NUCLEOTIDE SEQUENCE</scope>
</reference>
<name>A0A0D3I257_EMIH1</name>
<protein>
    <recommendedName>
        <fullName evidence="4">Cyclin-like domain-containing protein</fullName>
    </recommendedName>
</protein>
<dbReference type="GeneID" id="17251397"/>
<dbReference type="RefSeq" id="XP_005757771.1">
    <property type="nucleotide sequence ID" value="XM_005757714.1"/>
</dbReference>
<dbReference type="HOGENOM" id="CLU_1177277_0_0_1"/>
<dbReference type="EnsemblProtists" id="EOD05342">
    <property type="protein sequence ID" value="EOD05342"/>
    <property type="gene ID" value="EMIHUDRAFT_199008"/>
</dbReference>
<evidence type="ECO:0000256" key="1">
    <source>
        <dbReference type="SAM" id="MobiDB-lite"/>
    </source>
</evidence>
<accession>A0A0D3I257</accession>
<evidence type="ECO:0008006" key="4">
    <source>
        <dbReference type="Google" id="ProtNLM"/>
    </source>
</evidence>
<proteinExistence type="predicted"/>
<sequence>MRPRGSTETDVASEATLLAVAKAIASRVGLCELNADTHLGCAFIFDLVPASCCTCGTCSWARVRAAHTELELCAEIAALLAATSMALSLEDPVLVLALALVERMQHLLECATVRPIVLTALAIAAKEWYDDEVTLDEFREALPHLRLCRLHEMESEVLKILDYDVLLVDTTWGQLNAELVSVADVQPPFLQSLRAGYGNVLDAIAGACDVQTADPVGEVPRKTMPSLSSPPRRAAK</sequence>
<keyword evidence="3" id="KW-1185">Reference proteome</keyword>
<feature type="region of interest" description="Disordered" evidence="1">
    <location>
        <begin position="215"/>
        <end position="236"/>
    </location>
</feature>
<dbReference type="AlphaFoldDB" id="A0A0D3I257"/>
<reference evidence="2" key="2">
    <citation type="submission" date="2024-10" db="UniProtKB">
        <authorList>
            <consortium name="EnsemblProtists"/>
        </authorList>
    </citation>
    <scope>IDENTIFICATION</scope>
</reference>
<dbReference type="Gene3D" id="1.10.472.10">
    <property type="entry name" value="Cyclin-like"/>
    <property type="match status" value="1"/>
</dbReference>
<evidence type="ECO:0000313" key="2">
    <source>
        <dbReference type="EnsemblProtists" id="EOD05342"/>
    </source>
</evidence>
<dbReference type="PaxDb" id="2903-EOD05342"/>
<evidence type="ECO:0000313" key="3">
    <source>
        <dbReference type="Proteomes" id="UP000013827"/>
    </source>
</evidence>
<dbReference type="KEGG" id="ehx:EMIHUDRAFT_199008"/>
<organism evidence="2 3">
    <name type="scientific">Emiliania huxleyi (strain CCMP1516)</name>
    <dbReference type="NCBI Taxonomy" id="280463"/>
    <lineage>
        <taxon>Eukaryota</taxon>
        <taxon>Haptista</taxon>
        <taxon>Haptophyta</taxon>
        <taxon>Prymnesiophyceae</taxon>
        <taxon>Isochrysidales</taxon>
        <taxon>Noelaerhabdaceae</taxon>
        <taxon>Emiliania</taxon>
    </lineage>
</organism>